<sequence>MIHFNTAGAGVTETSVVDRMKALFDQRRMQQGIQWHVIKPGP</sequence>
<name>A0A4R7NCD1_9GAMM</name>
<protein>
    <submittedName>
        <fullName evidence="1">Uncharacterized protein</fullName>
    </submittedName>
</protein>
<organism evidence="1 2">
    <name type="scientific">Chromohalobacter marismortui</name>
    <dbReference type="NCBI Taxonomy" id="42055"/>
    <lineage>
        <taxon>Bacteria</taxon>
        <taxon>Pseudomonadati</taxon>
        <taxon>Pseudomonadota</taxon>
        <taxon>Gammaproteobacteria</taxon>
        <taxon>Oceanospirillales</taxon>
        <taxon>Halomonadaceae</taxon>
        <taxon>Chromohalobacter</taxon>
    </lineage>
</organism>
<comment type="caution">
    <text evidence="1">The sequence shown here is derived from an EMBL/GenBank/DDBJ whole genome shotgun (WGS) entry which is preliminary data.</text>
</comment>
<evidence type="ECO:0000313" key="1">
    <source>
        <dbReference type="EMBL" id="TDU18044.1"/>
    </source>
</evidence>
<evidence type="ECO:0000313" key="2">
    <source>
        <dbReference type="Proteomes" id="UP000295380"/>
    </source>
</evidence>
<proteinExistence type="predicted"/>
<reference evidence="1 2" key="1">
    <citation type="submission" date="2019-03" db="EMBL/GenBank/DDBJ databases">
        <title>Genomic Encyclopedia of Type Strains, Phase IV (KMG-IV): sequencing the most valuable type-strain genomes for metagenomic binning, comparative biology and taxonomic classification.</title>
        <authorList>
            <person name="Goeker M."/>
        </authorList>
    </citation>
    <scope>NUCLEOTIDE SEQUENCE [LARGE SCALE GENOMIC DNA]</scope>
    <source>
        <strain evidence="1 2">DSM 6770</strain>
    </source>
</reference>
<accession>A0A4R7NCD1</accession>
<dbReference type="Proteomes" id="UP000295380">
    <property type="component" value="Unassembled WGS sequence"/>
</dbReference>
<gene>
    <name evidence="1" type="ORF">C8E00_1162</name>
</gene>
<keyword evidence="2" id="KW-1185">Reference proteome</keyword>
<dbReference type="EMBL" id="SOBR01000016">
    <property type="protein sequence ID" value="TDU18044.1"/>
    <property type="molecule type" value="Genomic_DNA"/>
</dbReference>
<dbReference type="AlphaFoldDB" id="A0A4R7NCD1"/>